<dbReference type="EMBL" id="JAFIUH010000003">
    <property type="protein sequence ID" value="MBN4059546.1"/>
    <property type="molecule type" value="Genomic_DNA"/>
</dbReference>
<feature type="transmembrane region" description="Helical" evidence="1">
    <location>
        <begin position="12"/>
        <end position="36"/>
    </location>
</feature>
<keyword evidence="1" id="KW-0472">Membrane</keyword>
<dbReference type="InterPro" id="IPR002931">
    <property type="entry name" value="Transglutaminase-like"/>
</dbReference>
<dbReference type="Gene3D" id="3.10.620.30">
    <property type="match status" value="1"/>
</dbReference>
<keyword evidence="4" id="KW-1185">Reference proteome</keyword>
<dbReference type="InterPro" id="IPR038765">
    <property type="entry name" value="Papain-like_cys_pep_sf"/>
</dbReference>
<reference evidence="3" key="1">
    <citation type="submission" date="2021-02" db="EMBL/GenBank/DDBJ databases">
        <title>Activity-based single-cell genomes from oceanic crustal fluid captures similar information to metagenomic and metatranscriptomic surveys with orders of magnitude less sampling.</title>
        <authorList>
            <person name="D'Angelo T.S."/>
            <person name="Orcutt B.N."/>
        </authorList>
    </citation>
    <scope>NUCLEOTIDE SEQUENCE [LARGE SCALE GENOMIC DNA]</scope>
    <source>
        <strain evidence="3">AH-315-J10</strain>
    </source>
</reference>
<feature type="transmembrane region" description="Helical" evidence="1">
    <location>
        <begin position="67"/>
        <end position="87"/>
    </location>
</feature>
<sequence length="752" mass="81536">MNRPRPVREVSGWPLSLTEFAVVLVNIAVVFGLRRLFDSWDYFGPTAISLGAAHLLAWLMRRARLSMLVSVVTSMVIMVFFIANARYGSTTAALIPTADTWRALGDHMSLAWDEFAVVKAPAPALEGFVVALMVVMWVVATISDMAAFRVRTVLEALLPATTIFVFTALLGVDDGRVLTTAGFLAAAGLFLLASRIAFPLSAAVPVGRASSSQPLVQLRAGVAIVAAALLLGVVAGPLLPGVGGEPVIDWKNLDGSGGSRVTLSPLVDARGRLVQQSDVELFRVKTDLETGAYWRTTSLDSYENGVWGSKYTYTSAQGTLSKPDSSQGVIIQADITITNLGDIWLPTPYEAVSVSGIDASWDDESSSLVTASGRTTPGTQYSVRAIIPTYTPASLRAASGFIPDDIRIRYTALPTDVSSRVTGLARELTADLSTNFDRALALQQFFQDNFTYSIDVNPGHDNDRLETFVFDERVGYCEQFAGTYAVMARSIGLPTRVAVGFTPGERVGDEFIVRGTYYHAWPEVWIDGSWVSFEPTPGRGSPQAVAWTDVQPAQAGGFETAPDDEEVNEGGQLALPSTTLDVDDNLLDLNQDETADGAATGDGGGVPSWLVPLLSIVAVVLMLCLGWWFGLPALVALRRRRRHGAAADSRARVFEIWRDVTNEYSSHGRMIKPHETRREFIDRLRVDAWVPSVKLDALATSTDDSQYGAAEPTDSEIESLRELGDEIISTLYDRGDAGDKIRRRLNPRSLMS</sequence>
<gene>
    <name evidence="3" type="ORF">JYT35_00330</name>
</gene>
<dbReference type="InterPro" id="IPR021878">
    <property type="entry name" value="TgpA_N"/>
</dbReference>
<dbReference type="Proteomes" id="UP000724964">
    <property type="component" value="Unassembled WGS sequence"/>
</dbReference>
<proteinExistence type="predicted"/>
<dbReference type="PANTHER" id="PTHR42736">
    <property type="entry name" value="PROTEIN-GLUTAMINE GAMMA-GLUTAMYLTRANSFERASE"/>
    <property type="match status" value="1"/>
</dbReference>
<organism evidence="3 4">
    <name type="scientific">Acidimicrobium ferrooxidans</name>
    <dbReference type="NCBI Taxonomy" id="53635"/>
    <lineage>
        <taxon>Bacteria</taxon>
        <taxon>Bacillati</taxon>
        <taxon>Actinomycetota</taxon>
        <taxon>Acidimicrobiia</taxon>
        <taxon>Acidimicrobiales</taxon>
        <taxon>Acidimicrobiaceae</taxon>
        <taxon>Acidimicrobium</taxon>
    </lineage>
</organism>
<keyword evidence="1" id="KW-0812">Transmembrane</keyword>
<feature type="transmembrane region" description="Helical" evidence="1">
    <location>
        <begin position="120"/>
        <end position="140"/>
    </location>
</feature>
<keyword evidence="1" id="KW-1133">Transmembrane helix</keyword>
<accession>A0ABS3ANY4</accession>
<evidence type="ECO:0000313" key="4">
    <source>
        <dbReference type="Proteomes" id="UP000724964"/>
    </source>
</evidence>
<feature type="transmembrane region" description="Helical" evidence="1">
    <location>
        <begin position="609"/>
        <end position="637"/>
    </location>
</feature>
<feature type="transmembrane region" description="Helical" evidence="1">
    <location>
        <begin position="178"/>
        <end position="198"/>
    </location>
</feature>
<evidence type="ECO:0000313" key="3">
    <source>
        <dbReference type="EMBL" id="MBN4059546.1"/>
    </source>
</evidence>
<dbReference type="Pfam" id="PF01841">
    <property type="entry name" value="Transglut_core"/>
    <property type="match status" value="1"/>
</dbReference>
<name>A0ABS3ANY4_9ACTN</name>
<feature type="transmembrane region" description="Helical" evidence="1">
    <location>
        <begin position="152"/>
        <end position="172"/>
    </location>
</feature>
<evidence type="ECO:0000259" key="2">
    <source>
        <dbReference type="SMART" id="SM00460"/>
    </source>
</evidence>
<feature type="domain" description="Transglutaminase-like" evidence="2">
    <location>
        <begin position="469"/>
        <end position="537"/>
    </location>
</feature>
<feature type="transmembrane region" description="Helical" evidence="1">
    <location>
        <begin position="42"/>
        <end position="60"/>
    </location>
</feature>
<protein>
    <submittedName>
        <fullName evidence="3">Transglutaminase domain-containing protein</fullName>
    </submittedName>
</protein>
<comment type="caution">
    <text evidence="3">The sequence shown here is derived from an EMBL/GenBank/DDBJ whole genome shotgun (WGS) entry which is preliminary data.</text>
</comment>
<dbReference type="SUPFAM" id="SSF54001">
    <property type="entry name" value="Cysteine proteinases"/>
    <property type="match status" value="1"/>
</dbReference>
<dbReference type="Pfam" id="PF11992">
    <property type="entry name" value="TgpA_N"/>
    <property type="match status" value="1"/>
</dbReference>
<dbReference type="PANTHER" id="PTHR42736:SF1">
    <property type="entry name" value="PROTEIN-GLUTAMINE GAMMA-GLUTAMYLTRANSFERASE"/>
    <property type="match status" value="1"/>
</dbReference>
<dbReference type="SMART" id="SM00460">
    <property type="entry name" value="TGc"/>
    <property type="match status" value="1"/>
</dbReference>
<dbReference type="InterPro" id="IPR052901">
    <property type="entry name" value="Bact_TGase-like"/>
</dbReference>
<evidence type="ECO:0000256" key="1">
    <source>
        <dbReference type="SAM" id="Phobius"/>
    </source>
</evidence>
<feature type="transmembrane region" description="Helical" evidence="1">
    <location>
        <begin position="218"/>
        <end position="239"/>
    </location>
</feature>